<evidence type="ECO:0000256" key="4">
    <source>
        <dbReference type="ARBA" id="ARBA00023242"/>
    </source>
</evidence>
<keyword evidence="3 5" id="KW-0804">Transcription</keyword>
<feature type="region of interest" description="Disordered" evidence="6">
    <location>
        <begin position="77"/>
        <end position="105"/>
    </location>
</feature>
<comment type="caution">
    <text evidence="8">The sequence shown here is derived from an EMBL/GenBank/DDBJ whole genome shotgun (WGS) entry which is preliminary data.</text>
</comment>
<dbReference type="InterPro" id="IPR005175">
    <property type="entry name" value="PPC_dom"/>
</dbReference>
<dbReference type="GO" id="GO:0003680">
    <property type="term" value="F:minor groove of adenine-thymine-rich DNA binding"/>
    <property type="evidence" value="ECO:0007669"/>
    <property type="project" value="UniProtKB-UniRule"/>
</dbReference>
<keyword evidence="4 5" id="KW-0539">Nucleus</keyword>
<keyword evidence="9" id="KW-1185">Reference proteome</keyword>
<dbReference type="SUPFAM" id="SSF117856">
    <property type="entry name" value="AF0104/ALDC/Ptd012-like"/>
    <property type="match status" value="1"/>
</dbReference>
<protein>
    <recommendedName>
        <fullName evidence="5">AT-hook motif nuclear-localized protein</fullName>
    </recommendedName>
</protein>
<dbReference type="GO" id="GO:0005634">
    <property type="term" value="C:nucleus"/>
    <property type="evidence" value="ECO:0007669"/>
    <property type="project" value="UniProtKB-SubCell"/>
</dbReference>
<dbReference type="InterPro" id="IPR039605">
    <property type="entry name" value="AHL"/>
</dbReference>
<evidence type="ECO:0000256" key="6">
    <source>
        <dbReference type="SAM" id="MobiDB-lite"/>
    </source>
</evidence>
<dbReference type="PANTHER" id="PTHR31500:SF57">
    <property type="entry name" value="AT-HOOK MOTIF NUCLEAR-LOCALIZED PROTEIN 10"/>
    <property type="match status" value="1"/>
</dbReference>
<feature type="compositionally biased region" description="Basic residues" evidence="6">
    <location>
        <begin position="91"/>
        <end position="105"/>
    </location>
</feature>
<evidence type="ECO:0000259" key="7">
    <source>
        <dbReference type="Pfam" id="PF03479"/>
    </source>
</evidence>
<reference evidence="8 9" key="1">
    <citation type="journal article" date="2022" name="Nat. Genet.">
        <title>Improved pea reference genome and pan-genome highlight genomic features and evolutionary characteristics.</title>
        <authorList>
            <person name="Yang T."/>
            <person name="Liu R."/>
            <person name="Luo Y."/>
            <person name="Hu S."/>
            <person name="Wang D."/>
            <person name="Wang C."/>
            <person name="Pandey M.K."/>
            <person name="Ge S."/>
            <person name="Xu Q."/>
            <person name="Li N."/>
            <person name="Li G."/>
            <person name="Huang Y."/>
            <person name="Saxena R.K."/>
            <person name="Ji Y."/>
            <person name="Li M."/>
            <person name="Yan X."/>
            <person name="He Y."/>
            <person name="Liu Y."/>
            <person name="Wang X."/>
            <person name="Xiang C."/>
            <person name="Varshney R.K."/>
            <person name="Ding H."/>
            <person name="Gao S."/>
            <person name="Zong X."/>
        </authorList>
    </citation>
    <scope>NUCLEOTIDE SEQUENCE [LARGE SCALE GENOMIC DNA]</scope>
    <source>
        <strain evidence="8 9">cv. Zhongwan 6</strain>
    </source>
</reference>
<dbReference type="PANTHER" id="PTHR31500">
    <property type="entry name" value="AT-HOOK MOTIF NUCLEAR-LOCALIZED PROTEIN 9"/>
    <property type="match status" value="1"/>
</dbReference>
<evidence type="ECO:0000256" key="1">
    <source>
        <dbReference type="ARBA" id="ARBA00023015"/>
    </source>
</evidence>
<dbReference type="EMBL" id="JAMSHJ010000005">
    <property type="protein sequence ID" value="KAI5402594.1"/>
    <property type="molecule type" value="Genomic_DNA"/>
</dbReference>
<feature type="region of interest" description="Disordered" evidence="6">
    <location>
        <begin position="202"/>
        <end position="227"/>
    </location>
</feature>
<organism evidence="8 9">
    <name type="scientific">Pisum sativum</name>
    <name type="common">Garden pea</name>
    <name type="synonym">Lathyrus oleraceus</name>
    <dbReference type="NCBI Taxonomy" id="3888"/>
    <lineage>
        <taxon>Eukaryota</taxon>
        <taxon>Viridiplantae</taxon>
        <taxon>Streptophyta</taxon>
        <taxon>Embryophyta</taxon>
        <taxon>Tracheophyta</taxon>
        <taxon>Spermatophyta</taxon>
        <taxon>Magnoliopsida</taxon>
        <taxon>eudicotyledons</taxon>
        <taxon>Gunneridae</taxon>
        <taxon>Pentapetalae</taxon>
        <taxon>rosids</taxon>
        <taxon>fabids</taxon>
        <taxon>Fabales</taxon>
        <taxon>Fabaceae</taxon>
        <taxon>Papilionoideae</taxon>
        <taxon>50 kb inversion clade</taxon>
        <taxon>NPAAA clade</taxon>
        <taxon>Hologalegina</taxon>
        <taxon>IRL clade</taxon>
        <taxon>Fabeae</taxon>
        <taxon>Lathyrus</taxon>
    </lineage>
</organism>
<feature type="region of interest" description="Disordered" evidence="6">
    <location>
        <begin position="27"/>
        <end position="60"/>
    </location>
</feature>
<sequence>MLPYLYPKCKIETTKIMSRSGLGNELEFPPGFDKPYESPPQPHLLDSQSTIPPHSSPIPHEHINYTPEIISHSDALISPTAPLPSTSTNIPKKRRGRPYGSRNKKPRMNIVYGMDISSLKSHMIMVNTEEGRFEILSLKGSVFVGTNESEQKRFGGVKGSFVSLSNSRVFSGKVADILIAATPIQIILGSFFSEDREVVLSGPNEPHAEGPSNPSSTIHSSMGILIS</sequence>
<evidence type="ECO:0000256" key="5">
    <source>
        <dbReference type="RuleBase" id="RU367031"/>
    </source>
</evidence>
<dbReference type="Proteomes" id="UP001058974">
    <property type="component" value="Chromosome 5"/>
</dbReference>
<evidence type="ECO:0000256" key="2">
    <source>
        <dbReference type="ARBA" id="ARBA00023125"/>
    </source>
</evidence>
<comment type="function">
    <text evidence="5">Transcription factor that specifically binds AT-rich DNA sequences related to the nuclear matrix attachment regions (MARs).</text>
</comment>
<accession>A0A9D5ABU8</accession>
<comment type="subcellular location">
    <subcellularLocation>
        <location evidence="5">Nucleus</location>
    </subcellularLocation>
</comment>
<evidence type="ECO:0000256" key="3">
    <source>
        <dbReference type="ARBA" id="ARBA00023163"/>
    </source>
</evidence>
<proteinExistence type="predicted"/>
<feature type="domain" description="PPC" evidence="7">
    <location>
        <begin position="127"/>
        <end position="191"/>
    </location>
</feature>
<dbReference type="Gene3D" id="3.30.1330.80">
    <property type="entry name" value="Hypothetical protein, similar to alpha- acetolactate decarboxylase, domain 2"/>
    <property type="match status" value="1"/>
</dbReference>
<evidence type="ECO:0000313" key="9">
    <source>
        <dbReference type="Proteomes" id="UP001058974"/>
    </source>
</evidence>
<dbReference type="Gramene" id="Psat05G0026200-T2">
    <property type="protein sequence ID" value="KAI5402594.1"/>
    <property type="gene ID" value="KIW84_050262"/>
</dbReference>
<dbReference type="AlphaFoldDB" id="A0A9D5ABU8"/>
<evidence type="ECO:0000313" key="8">
    <source>
        <dbReference type="EMBL" id="KAI5402594.1"/>
    </source>
</evidence>
<keyword evidence="1 5" id="KW-0805">Transcription regulation</keyword>
<name>A0A9D5ABU8_PEA</name>
<comment type="domain">
    <text evidence="5">The PPC domain mediates interactions between AHL proteins.</text>
</comment>
<gene>
    <name evidence="8" type="ORF">KIW84_050262</name>
</gene>
<keyword evidence="2 5" id="KW-0238">DNA-binding</keyword>
<dbReference type="Pfam" id="PF03479">
    <property type="entry name" value="PCC"/>
    <property type="match status" value="1"/>
</dbReference>